<protein>
    <submittedName>
        <fullName evidence="3">Protein ESKIMO 1-like</fullName>
    </submittedName>
</protein>
<evidence type="ECO:0000256" key="1">
    <source>
        <dbReference type="SAM" id="MobiDB-lite"/>
    </source>
</evidence>
<dbReference type="Proteomes" id="UP000250321">
    <property type="component" value="Unassembled WGS sequence"/>
</dbReference>
<gene>
    <name evidence="3" type="ORF">Pyn_10724</name>
</gene>
<dbReference type="STRING" id="2094558.A0A314XYP0"/>
<evidence type="ECO:0000313" key="4">
    <source>
        <dbReference type="Proteomes" id="UP000250321"/>
    </source>
</evidence>
<accession>A0A314XYP0</accession>
<name>A0A314XYP0_PRUYE</name>
<comment type="caution">
    <text evidence="3">The sequence shown here is derived from an EMBL/GenBank/DDBJ whole genome shotgun (WGS) entry which is preliminary data.</text>
</comment>
<organism evidence="3 4">
    <name type="scientific">Prunus yedoensis var. nudiflora</name>
    <dbReference type="NCBI Taxonomy" id="2094558"/>
    <lineage>
        <taxon>Eukaryota</taxon>
        <taxon>Viridiplantae</taxon>
        <taxon>Streptophyta</taxon>
        <taxon>Embryophyta</taxon>
        <taxon>Tracheophyta</taxon>
        <taxon>Spermatophyta</taxon>
        <taxon>Magnoliopsida</taxon>
        <taxon>eudicotyledons</taxon>
        <taxon>Gunneridae</taxon>
        <taxon>Pentapetalae</taxon>
        <taxon>rosids</taxon>
        <taxon>fabids</taxon>
        <taxon>Rosales</taxon>
        <taxon>Rosaceae</taxon>
        <taxon>Amygdaloideae</taxon>
        <taxon>Amygdaleae</taxon>
        <taxon>Prunus</taxon>
    </lineage>
</organism>
<keyword evidence="2" id="KW-0812">Transmembrane</keyword>
<dbReference type="AlphaFoldDB" id="A0A314XYP0"/>
<keyword evidence="4" id="KW-1185">Reference proteome</keyword>
<proteinExistence type="predicted"/>
<evidence type="ECO:0000256" key="2">
    <source>
        <dbReference type="SAM" id="Phobius"/>
    </source>
</evidence>
<feature type="transmembrane region" description="Helical" evidence="2">
    <location>
        <begin position="25"/>
        <end position="42"/>
    </location>
</feature>
<keyword evidence="2" id="KW-0472">Membrane</keyword>
<dbReference type="EMBL" id="PJQY01001966">
    <property type="protein sequence ID" value="PQP97728.1"/>
    <property type="molecule type" value="Genomic_DNA"/>
</dbReference>
<reference evidence="3 4" key="1">
    <citation type="submission" date="2018-02" db="EMBL/GenBank/DDBJ databases">
        <title>Draft genome of wild Prunus yedoensis var. nudiflora.</title>
        <authorList>
            <person name="Baek S."/>
            <person name="Kim J.-H."/>
            <person name="Choi K."/>
            <person name="Kim G.-B."/>
            <person name="Cho A."/>
            <person name="Jang H."/>
            <person name="Shin C.-H."/>
            <person name="Yu H.-J."/>
            <person name="Mun J.-H."/>
        </authorList>
    </citation>
    <scope>NUCLEOTIDE SEQUENCE [LARGE SCALE GENOMIC DNA]</scope>
    <source>
        <strain evidence="4">cv. Jeju island</strain>
        <tissue evidence="3">Leaf</tissue>
    </source>
</reference>
<feature type="region of interest" description="Disordered" evidence="1">
    <location>
        <begin position="60"/>
        <end position="107"/>
    </location>
</feature>
<sequence length="107" mass="12453">MQLPRRKTAFPLESVSMKARKNNNLLIFVVVFSIFLFGIFMYNEDVKSIAEFPFSTPKAQELQEDESKQSNPVQETKENPLFKRPNRVTLFNKPNRAKSITGFHETE</sequence>
<evidence type="ECO:0000313" key="3">
    <source>
        <dbReference type="EMBL" id="PQP97728.1"/>
    </source>
</evidence>
<keyword evidence="2" id="KW-1133">Transmembrane helix</keyword>